<evidence type="ECO:0000259" key="6">
    <source>
        <dbReference type="PROSITE" id="PS50126"/>
    </source>
</evidence>
<dbReference type="GO" id="GO:0003700">
    <property type="term" value="F:DNA-binding transcription factor activity"/>
    <property type="evidence" value="ECO:0007669"/>
    <property type="project" value="InterPro"/>
</dbReference>
<keyword evidence="5" id="KW-0804">Transcription</keyword>
<reference evidence="7" key="1">
    <citation type="submission" date="2018-05" db="EMBL/GenBank/DDBJ databases">
        <authorList>
            <person name="Lanie J.A."/>
            <person name="Ng W.-L."/>
            <person name="Kazmierczak K.M."/>
            <person name="Andrzejewski T.M."/>
            <person name="Davidsen T.M."/>
            <person name="Wayne K.J."/>
            <person name="Tettelin H."/>
            <person name="Glass J.I."/>
            <person name="Rusch D."/>
            <person name="Podicherti R."/>
            <person name="Tsui H.-C.T."/>
            <person name="Winkler M.E."/>
        </authorList>
    </citation>
    <scope>NUCLEOTIDE SEQUENCE</scope>
</reference>
<name>A0A383A3V5_9ZZZZ</name>
<dbReference type="SUPFAM" id="SSF50249">
    <property type="entry name" value="Nucleic acid-binding proteins"/>
    <property type="match status" value="1"/>
</dbReference>
<dbReference type="Gene3D" id="2.40.50.140">
    <property type="entry name" value="Nucleic acid-binding proteins"/>
    <property type="match status" value="1"/>
</dbReference>
<dbReference type="GO" id="GO:0003723">
    <property type="term" value="F:RNA binding"/>
    <property type="evidence" value="ECO:0007669"/>
    <property type="project" value="UniProtKB-KW"/>
</dbReference>
<dbReference type="Pfam" id="PF13184">
    <property type="entry name" value="KH_NusA_1st"/>
    <property type="match status" value="1"/>
</dbReference>
<feature type="domain" description="S1 motif" evidence="6">
    <location>
        <begin position="143"/>
        <end position="207"/>
    </location>
</feature>
<dbReference type="PANTHER" id="PTHR22648:SF0">
    <property type="entry name" value="TRANSCRIPTION TERMINATION_ANTITERMINATION PROTEIN NUSA"/>
    <property type="match status" value="1"/>
</dbReference>
<keyword evidence="4" id="KW-0805">Transcription regulation</keyword>
<dbReference type="Gene3D" id="3.30.300.20">
    <property type="match status" value="1"/>
</dbReference>
<evidence type="ECO:0000256" key="3">
    <source>
        <dbReference type="ARBA" id="ARBA00022884"/>
    </source>
</evidence>
<keyword evidence="3" id="KW-0694">RNA-binding</keyword>
<dbReference type="SUPFAM" id="SSF69705">
    <property type="entry name" value="Transcription factor NusA, N-terminal domain"/>
    <property type="match status" value="1"/>
</dbReference>
<dbReference type="InterPro" id="IPR030842">
    <property type="entry name" value="TF_NusA_bacterial"/>
</dbReference>
<dbReference type="InterPro" id="IPR036555">
    <property type="entry name" value="NusA_N_sf"/>
</dbReference>
<dbReference type="PROSITE" id="PS50126">
    <property type="entry name" value="S1"/>
    <property type="match status" value="1"/>
</dbReference>
<dbReference type="InterPro" id="IPR025249">
    <property type="entry name" value="TF_NusA_KH_1st"/>
</dbReference>
<dbReference type="GO" id="GO:0006353">
    <property type="term" value="P:DNA-templated transcription termination"/>
    <property type="evidence" value="ECO:0007669"/>
    <property type="project" value="UniProtKB-KW"/>
</dbReference>
<evidence type="ECO:0000256" key="5">
    <source>
        <dbReference type="ARBA" id="ARBA00023163"/>
    </source>
</evidence>
<organism evidence="7">
    <name type="scientific">marine metagenome</name>
    <dbReference type="NCBI Taxonomy" id="408172"/>
    <lineage>
        <taxon>unclassified sequences</taxon>
        <taxon>metagenomes</taxon>
        <taxon>ecological metagenomes</taxon>
    </lineage>
</organism>
<dbReference type="GO" id="GO:0005829">
    <property type="term" value="C:cytosol"/>
    <property type="evidence" value="ECO:0007669"/>
    <property type="project" value="TreeGrafter"/>
</dbReference>
<dbReference type="GO" id="GO:0031564">
    <property type="term" value="P:transcription antitermination"/>
    <property type="evidence" value="ECO:0007669"/>
    <property type="project" value="InterPro"/>
</dbReference>
<dbReference type="Pfam" id="PF08529">
    <property type="entry name" value="NusA_N"/>
    <property type="match status" value="1"/>
</dbReference>
<dbReference type="EMBL" id="UINC01188605">
    <property type="protein sequence ID" value="SVE01905.1"/>
    <property type="molecule type" value="Genomic_DNA"/>
</dbReference>
<dbReference type="PANTHER" id="PTHR22648">
    <property type="entry name" value="TRANSCRIPTION TERMINATION FACTOR NUSA"/>
    <property type="match status" value="1"/>
</dbReference>
<evidence type="ECO:0000313" key="7">
    <source>
        <dbReference type="EMBL" id="SVE01905.1"/>
    </source>
</evidence>
<sequence>MLNQRSDKVELLRIAEAVATEKSIDTEIILNSMESAIQKAAKTKFGSENDIRAKIDRENGNISLHKVLTIVESPENLDTEISLEHAKKIQNKENIKVGDEIFEQLPPVDFGRIAAQTARQVITQSVRAAEKERQYNDFIDKKGEILSGIVKRLEYGNAIIDLNRSEAILRKEESIPREILKTGDRVKAYCYDVIRENKGQQIFLSRAHKKFMEKLFFQEVPEIYEGIIEIKSSARDPGSRAKICVSSK</sequence>
<dbReference type="SMART" id="SM00316">
    <property type="entry name" value="S1"/>
    <property type="match status" value="1"/>
</dbReference>
<accession>A0A383A3V5</accession>
<proteinExistence type="predicted"/>
<protein>
    <recommendedName>
        <fullName evidence="6">S1 motif domain-containing protein</fullName>
    </recommendedName>
</protein>
<feature type="non-terminal residue" evidence="7">
    <location>
        <position position="248"/>
    </location>
</feature>
<dbReference type="SUPFAM" id="SSF54814">
    <property type="entry name" value="Prokaryotic type KH domain (KH-domain type II)"/>
    <property type="match status" value="1"/>
</dbReference>
<dbReference type="AlphaFoldDB" id="A0A383A3V5"/>
<gene>
    <name evidence="7" type="ORF">METZ01_LOCUS454759</name>
</gene>
<dbReference type="InterPro" id="IPR013735">
    <property type="entry name" value="TF_NusA_N"/>
</dbReference>
<dbReference type="InterPro" id="IPR012340">
    <property type="entry name" value="NA-bd_OB-fold"/>
</dbReference>
<dbReference type="InterPro" id="IPR015946">
    <property type="entry name" value="KH_dom-like_a/b"/>
</dbReference>
<keyword evidence="1" id="KW-0806">Transcription termination</keyword>
<evidence type="ECO:0000256" key="4">
    <source>
        <dbReference type="ARBA" id="ARBA00023015"/>
    </source>
</evidence>
<keyword evidence="2" id="KW-0963">Cytoplasm</keyword>
<evidence type="ECO:0000256" key="1">
    <source>
        <dbReference type="ARBA" id="ARBA00022472"/>
    </source>
</evidence>
<dbReference type="InterPro" id="IPR003029">
    <property type="entry name" value="S1_domain"/>
</dbReference>
<dbReference type="Gene3D" id="3.30.1480.10">
    <property type="entry name" value="NusA, N-terminal domain"/>
    <property type="match status" value="1"/>
</dbReference>
<evidence type="ECO:0000256" key="2">
    <source>
        <dbReference type="ARBA" id="ARBA00022490"/>
    </source>
</evidence>
<dbReference type="CDD" id="cd04455">
    <property type="entry name" value="S1_NusA"/>
    <property type="match status" value="1"/>
</dbReference>
<dbReference type="InterPro" id="IPR009019">
    <property type="entry name" value="KH_sf_prok-type"/>
</dbReference>